<keyword evidence="6" id="KW-0067">ATP-binding</keyword>
<dbReference type="InterPro" id="IPR001245">
    <property type="entry name" value="Ser-Thr/Tyr_kinase_cat_dom"/>
</dbReference>
<dbReference type="SUPFAM" id="SSF56112">
    <property type="entry name" value="Protein kinase-like (PK-like)"/>
    <property type="match status" value="1"/>
</dbReference>
<evidence type="ECO:0000313" key="10">
    <source>
        <dbReference type="Proteomes" id="UP001140206"/>
    </source>
</evidence>
<evidence type="ECO:0000256" key="7">
    <source>
        <dbReference type="SAM" id="Phobius"/>
    </source>
</evidence>
<dbReference type="PRINTS" id="PR00109">
    <property type="entry name" value="TYRKINASE"/>
</dbReference>
<feature type="domain" description="Protein kinase" evidence="8">
    <location>
        <begin position="1"/>
        <end position="212"/>
    </location>
</feature>
<dbReference type="SMART" id="SM00220">
    <property type="entry name" value="S_TKc"/>
    <property type="match status" value="1"/>
</dbReference>
<keyword evidence="5 9" id="KW-0418">Kinase</keyword>
<dbReference type="InterPro" id="IPR011009">
    <property type="entry name" value="Kinase-like_dom_sf"/>
</dbReference>
<dbReference type="GO" id="GO:0005737">
    <property type="term" value="C:cytoplasm"/>
    <property type="evidence" value="ECO:0007669"/>
    <property type="project" value="TreeGrafter"/>
</dbReference>
<evidence type="ECO:0000256" key="3">
    <source>
        <dbReference type="ARBA" id="ARBA00022679"/>
    </source>
</evidence>
<dbReference type="PANTHER" id="PTHR48016:SF29">
    <property type="entry name" value="MITOGEN-ACTIVATED PROTEIN KINASE KINASE KINASE 1-RELATED"/>
    <property type="match status" value="1"/>
</dbReference>
<dbReference type="PIRSF" id="PIRSF000654">
    <property type="entry name" value="Integrin-linked_kinase"/>
    <property type="match status" value="1"/>
</dbReference>
<comment type="similarity">
    <text evidence="1">Belongs to the protein kinase superfamily. STE Ser/Thr protein kinase family. MAP kinase kinase kinase subfamily.</text>
</comment>
<sequence length="222" mass="24900">MSETEVINGCGSAAARFVVVLLVYSFGTVKRDGKLYIFLELVTQGSLASVYRRYRLEDSQVSAYTQQILNALIYLHDRNIIHRDIKCSNILVDKNGRVKLSDFGLAKQLDALVTNSFRGTPYWMAPEVVLVKPYGPPADIWSLGCTVLEMLTGDLPYPGLERQQALFKIGKGERPPIPTTLSNAARDFIDRCLQVDPEKRPSATDLLKHPFVRPRFPDDANI</sequence>
<proteinExistence type="inferred from homology"/>
<dbReference type="GO" id="GO:0004709">
    <property type="term" value="F:MAP kinase kinase kinase activity"/>
    <property type="evidence" value="ECO:0007669"/>
    <property type="project" value="TreeGrafter"/>
</dbReference>
<evidence type="ECO:0000256" key="1">
    <source>
        <dbReference type="ARBA" id="ARBA00006529"/>
    </source>
</evidence>
<keyword evidence="3" id="KW-0808">Transferase</keyword>
<dbReference type="AlphaFoldDB" id="A0AAV8E515"/>
<keyword evidence="7" id="KW-0812">Transmembrane</keyword>
<evidence type="ECO:0000313" key="9">
    <source>
        <dbReference type="EMBL" id="KAJ4775514.1"/>
    </source>
</evidence>
<dbReference type="EMBL" id="JAMFTS010000003">
    <property type="protein sequence ID" value="KAJ4775514.1"/>
    <property type="molecule type" value="Genomic_DNA"/>
</dbReference>
<keyword evidence="7" id="KW-0472">Membrane</keyword>
<dbReference type="InterPro" id="IPR050538">
    <property type="entry name" value="MAP_kinase_kinase_kinase"/>
</dbReference>
<keyword evidence="7" id="KW-1133">Transmembrane helix</keyword>
<evidence type="ECO:0000256" key="5">
    <source>
        <dbReference type="ARBA" id="ARBA00022777"/>
    </source>
</evidence>
<dbReference type="Gene3D" id="1.10.510.10">
    <property type="entry name" value="Transferase(Phosphotransferase) domain 1"/>
    <property type="match status" value="1"/>
</dbReference>
<accession>A0AAV8E515</accession>
<dbReference type="InterPro" id="IPR000719">
    <property type="entry name" value="Prot_kinase_dom"/>
</dbReference>
<evidence type="ECO:0000256" key="2">
    <source>
        <dbReference type="ARBA" id="ARBA00022527"/>
    </source>
</evidence>
<protein>
    <submittedName>
        <fullName evidence="9">Protein kinase family protein</fullName>
    </submittedName>
</protein>
<evidence type="ECO:0000259" key="8">
    <source>
        <dbReference type="PROSITE" id="PS50011"/>
    </source>
</evidence>
<keyword evidence="10" id="KW-1185">Reference proteome</keyword>
<dbReference type="InterPro" id="IPR008271">
    <property type="entry name" value="Ser/Thr_kinase_AS"/>
</dbReference>
<dbReference type="Pfam" id="PF00069">
    <property type="entry name" value="Pkinase"/>
    <property type="match status" value="1"/>
</dbReference>
<comment type="caution">
    <text evidence="9">The sequence shown here is derived from an EMBL/GenBank/DDBJ whole genome shotgun (WGS) entry which is preliminary data.</text>
</comment>
<organism evidence="9 10">
    <name type="scientific">Rhynchospora pubera</name>
    <dbReference type="NCBI Taxonomy" id="906938"/>
    <lineage>
        <taxon>Eukaryota</taxon>
        <taxon>Viridiplantae</taxon>
        <taxon>Streptophyta</taxon>
        <taxon>Embryophyta</taxon>
        <taxon>Tracheophyta</taxon>
        <taxon>Spermatophyta</taxon>
        <taxon>Magnoliopsida</taxon>
        <taxon>Liliopsida</taxon>
        <taxon>Poales</taxon>
        <taxon>Cyperaceae</taxon>
        <taxon>Cyperoideae</taxon>
        <taxon>Rhynchosporeae</taxon>
        <taxon>Rhynchospora</taxon>
    </lineage>
</organism>
<dbReference type="PROSITE" id="PS00108">
    <property type="entry name" value="PROTEIN_KINASE_ST"/>
    <property type="match status" value="1"/>
</dbReference>
<reference evidence="9" key="1">
    <citation type="submission" date="2022-08" db="EMBL/GenBank/DDBJ databases">
        <authorList>
            <person name="Marques A."/>
        </authorList>
    </citation>
    <scope>NUCLEOTIDE SEQUENCE</scope>
    <source>
        <strain evidence="9">RhyPub2mFocal</strain>
        <tissue evidence="9">Leaves</tissue>
    </source>
</reference>
<evidence type="ECO:0000256" key="4">
    <source>
        <dbReference type="ARBA" id="ARBA00022741"/>
    </source>
</evidence>
<dbReference type="GO" id="GO:0005524">
    <property type="term" value="F:ATP binding"/>
    <property type="evidence" value="ECO:0007669"/>
    <property type="project" value="UniProtKB-KW"/>
</dbReference>
<dbReference type="PANTHER" id="PTHR48016">
    <property type="entry name" value="MAP KINASE KINASE KINASE SSK2-RELATED-RELATED"/>
    <property type="match status" value="1"/>
</dbReference>
<dbReference type="FunFam" id="1.10.510.10:FF:000716">
    <property type="entry name" value="Protein kinase byr2-like"/>
    <property type="match status" value="1"/>
</dbReference>
<name>A0AAV8E515_9POAL</name>
<dbReference type="PROSITE" id="PS50011">
    <property type="entry name" value="PROTEIN_KINASE_DOM"/>
    <property type="match status" value="1"/>
</dbReference>
<keyword evidence="4" id="KW-0547">Nucleotide-binding</keyword>
<dbReference type="Proteomes" id="UP001140206">
    <property type="component" value="Chromosome 3"/>
</dbReference>
<gene>
    <name evidence="9" type="ORF">LUZ62_059771</name>
</gene>
<evidence type="ECO:0000256" key="6">
    <source>
        <dbReference type="ARBA" id="ARBA00022840"/>
    </source>
</evidence>
<keyword evidence="2" id="KW-0723">Serine/threonine-protein kinase</keyword>
<feature type="transmembrane region" description="Helical" evidence="7">
    <location>
        <begin position="6"/>
        <end position="26"/>
    </location>
</feature>